<dbReference type="HAMAP" id="MF_00028">
    <property type="entry name" value="CobQ"/>
    <property type="match status" value="1"/>
</dbReference>
<name>A0ABS5NY61_9BACI</name>
<dbReference type="InterPro" id="IPR004459">
    <property type="entry name" value="CobQ_synth"/>
</dbReference>
<dbReference type="InterPro" id="IPR002586">
    <property type="entry name" value="CobQ/CobB/MinD/ParA_Nub-bd_dom"/>
</dbReference>
<evidence type="ECO:0000313" key="6">
    <source>
        <dbReference type="EMBL" id="MBS4192546.1"/>
    </source>
</evidence>
<comment type="similarity">
    <text evidence="4">Belongs to the CobB/CobQ family. CobQ subfamily.</text>
</comment>
<protein>
    <recommendedName>
        <fullName evidence="4">Cobyric acid synthase</fullName>
    </recommendedName>
</protein>
<proteinExistence type="inferred from homology"/>
<feature type="domain" description="CobQ/CobB/MinD/ParA nucleotide binding" evidence="5">
    <location>
        <begin position="4"/>
        <end position="230"/>
    </location>
</feature>
<comment type="caution">
    <text evidence="6">The sequence shown here is derived from an EMBL/GenBank/DDBJ whole genome shotgun (WGS) entry which is preliminary data.</text>
</comment>
<dbReference type="InterPro" id="IPR047045">
    <property type="entry name" value="CobQ_N"/>
</dbReference>
<evidence type="ECO:0000256" key="1">
    <source>
        <dbReference type="ARBA" id="ARBA00004953"/>
    </source>
</evidence>
<accession>A0ABS5NY61</accession>
<evidence type="ECO:0000256" key="2">
    <source>
        <dbReference type="ARBA" id="ARBA00022573"/>
    </source>
</evidence>
<dbReference type="EMBL" id="JAGYPM010000005">
    <property type="protein sequence ID" value="MBS4192546.1"/>
    <property type="molecule type" value="Genomic_DNA"/>
</dbReference>
<dbReference type="CDD" id="cd05389">
    <property type="entry name" value="CobQ_N"/>
    <property type="match status" value="1"/>
</dbReference>
<evidence type="ECO:0000313" key="7">
    <source>
        <dbReference type="Proteomes" id="UP000681027"/>
    </source>
</evidence>
<evidence type="ECO:0000259" key="5">
    <source>
        <dbReference type="Pfam" id="PF01656"/>
    </source>
</evidence>
<comment type="caution">
    <text evidence="4">Lacks conserved residue(s) required for the propagation of feature annotation.</text>
</comment>
<dbReference type="RefSeq" id="WP_213104003.1">
    <property type="nucleotide sequence ID" value="NZ_JAGYPM010000005.1"/>
</dbReference>
<evidence type="ECO:0000256" key="4">
    <source>
        <dbReference type="HAMAP-Rule" id="MF_00028"/>
    </source>
</evidence>
<dbReference type="PANTHER" id="PTHR21343">
    <property type="entry name" value="DETHIOBIOTIN SYNTHETASE"/>
    <property type="match status" value="1"/>
</dbReference>
<evidence type="ECO:0000256" key="3">
    <source>
        <dbReference type="ARBA" id="ARBA00022962"/>
    </source>
</evidence>
<dbReference type="SUPFAM" id="SSF52540">
    <property type="entry name" value="P-loop containing nucleoside triphosphate hydrolases"/>
    <property type="match status" value="1"/>
</dbReference>
<reference evidence="6 7" key="1">
    <citation type="submission" date="2021-05" db="EMBL/GenBank/DDBJ databases">
        <title>Novel Bacillus species.</title>
        <authorList>
            <person name="Liu G."/>
        </authorList>
    </citation>
    <scope>NUCLEOTIDE SEQUENCE [LARGE SCALE GENOMIC DNA]</scope>
    <source>
        <strain evidence="6 7">FJAT-49705</strain>
    </source>
</reference>
<gene>
    <name evidence="4" type="primary">cobQ</name>
    <name evidence="6" type="ORF">KHA94_20595</name>
</gene>
<keyword evidence="7" id="KW-1185">Reference proteome</keyword>
<keyword evidence="2 4" id="KW-0169">Cobalamin biosynthesis</keyword>
<organism evidence="6 7">
    <name type="scientific">Cytobacillus citreus</name>
    <dbReference type="NCBI Taxonomy" id="2833586"/>
    <lineage>
        <taxon>Bacteria</taxon>
        <taxon>Bacillati</taxon>
        <taxon>Bacillota</taxon>
        <taxon>Bacilli</taxon>
        <taxon>Bacillales</taxon>
        <taxon>Bacillaceae</taxon>
        <taxon>Cytobacillus</taxon>
    </lineage>
</organism>
<dbReference type="InterPro" id="IPR027417">
    <property type="entry name" value="P-loop_NTPase"/>
</dbReference>
<dbReference type="NCBIfam" id="NF001989">
    <property type="entry name" value="PRK00784.1"/>
    <property type="match status" value="1"/>
</dbReference>
<keyword evidence="3 4" id="KW-0315">Glutamine amidotransferase</keyword>
<dbReference type="Gene3D" id="3.40.50.300">
    <property type="entry name" value="P-loop containing nucleotide triphosphate hydrolases"/>
    <property type="match status" value="1"/>
</dbReference>
<sequence length="293" mass="32846">MKGIMIQGTASDVGKSLIATALCRAFANEGFRVAPFKSQNMCNFSYVTQDGKEIGRAQGIQAEAAKTIANEWMNPILLKPRVDHQSEVVFLGKSMETISGKSYRESFYEKGIQAIEIALKKLSMDYELLVMEGAGSPVEINLKDKELVNMKVAEMADVPVILVADIERGGVFASIVGTLELFTIEERQRVQGIIINKFRGHPDLFADGVRWIEERTGIPVIGVLPYIENHMIAKEDSLSKPQDAEKERTDLYSFPSELEDSKYDELAGRLLKHLDWEKLKEIMNKWGNADEVD</sequence>
<dbReference type="Proteomes" id="UP000681027">
    <property type="component" value="Unassembled WGS sequence"/>
</dbReference>
<dbReference type="Pfam" id="PF01656">
    <property type="entry name" value="CbiA"/>
    <property type="match status" value="1"/>
</dbReference>
<comment type="function">
    <text evidence="4">Catalyzes amidations at positions B, D, E, and G on adenosylcobyrinic A,C-diamide. NH(2) groups are provided by glutamine, and one molecule of ATP is hydrogenolyzed for each amidation.</text>
</comment>
<comment type="pathway">
    <text evidence="1 4">Cofactor biosynthesis; adenosylcobalamin biosynthesis.</text>
</comment>
<dbReference type="PANTHER" id="PTHR21343:SF1">
    <property type="entry name" value="COBYRIC ACID SYNTHASE"/>
    <property type="match status" value="1"/>
</dbReference>
<dbReference type="NCBIfam" id="TIGR00313">
    <property type="entry name" value="cobQ"/>
    <property type="match status" value="1"/>
</dbReference>